<dbReference type="AlphaFoldDB" id="A0A9E6XTN4"/>
<proteinExistence type="predicted"/>
<feature type="compositionally biased region" description="Low complexity" evidence="1">
    <location>
        <begin position="1"/>
        <end position="27"/>
    </location>
</feature>
<evidence type="ECO:0000313" key="2">
    <source>
        <dbReference type="EMBL" id="UGS34329.1"/>
    </source>
</evidence>
<dbReference type="Proteomes" id="UP001162834">
    <property type="component" value="Chromosome"/>
</dbReference>
<evidence type="ECO:0000313" key="3">
    <source>
        <dbReference type="Proteomes" id="UP001162834"/>
    </source>
</evidence>
<organism evidence="2 3">
    <name type="scientific">Capillimicrobium parvum</name>
    <dbReference type="NCBI Taxonomy" id="2884022"/>
    <lineage>
        <taxon>Bacteria</taxon>
        <taxon>Bacillati</taxon>
        <taxon>Actinomycetota</taxon>
        <taxon>Thermoleophilia</taxon>
        <taxon>Solirubrobacterales</taxon>
        <taxon>Capillimicrobiaceae</taxon>
        <taxon>Capillimicrobium</taxon>
    </lineage>
</organism>
<keyword evidence="3" id="KW-1185">Reference proteome</keyword>
<feature type="region of interest" description="Disordered" evidence="1">
    <location>
        <begin position="1"/>
        <end position="61"/>
    </location>
</feature>
<dbReference type="KEGG" id="sbae:DSM104329_00705"/>
<protein>
    <submittedName>
        <fullName evidence="2">Uncharacterized protein</fullName>
    </submittedName>
</protein>
<dbReference type="EMBL" id="CP087164">
    <property type="protein sequence ID" value="UGS34329.1"/>
    <property type="molecule type" value="Genomic_DNA"/>
</dbReference>
<gene>
    <name evidence="2" type="ORF">DSM104329_00705</name>
</gene>
<feature type="compositionally biased region" description="Pro residues" evidence="1">
    <location>
        <begin position="28"/>
        <end position="46"/>
    </location>
</feature>
<feature type="compositionally biased region" description="Pro residues" evidence="1">
    <location>
        <begin position="108"/>
        <end position="122"/>
    </location>
</feature>
<name>A0A9E6XTN4_9ACTN</name>
<evidence type="ECO:0000256" key="1">
    <source>
        <dbReference type="SAM" id="MobiDB-lite"/>
    </source>
</evidence>
<sequence length="207" mass="21284">MRARAILEAAERAAAAESAPPRGGQPAAAPPAADPPGTAPPPPKPQAPRQDWSRSVQSAPIPATAPGQLLAIVDQVMHAAEAARRRLDELSVTLDELTRRVDAAGRSAPPPPPAAPPPPAVTAPPADTPLRARPRPPAPSDHPSADAGEPPEALAATAKLIAVEMAVAGASRMDVDRRLRDQLGMRTTHEVLDEVFGAGSPPSARLS</sequence>
<feature type="region of interest" description="Disordered" evidence="1">
    <location>
        <begin position="98"/>
        <end position="155"/>
    </location>
</feature>
<reference evidence="2" key="1">
    <citation type="journal article" date="2022" name="Int. J. Syst. Evol. Microbiol.">
        <title>Pseudomonas aegrilactucae sp. nov. and Pseudomonas morbosilactucae sp. nov., pathogens causing bacterial rot of lettuce in Japan.</title>
        <authorList>
            <person name="Sawada H."/>
            <person name="Fujikawa T."/>
            <person name="Satou M."/>
        </authorList>
    </citation>
    <scope>NUCLEOTIDE SEQUENCE</scope>
    <source>
        <strain evidence="2">0166_1</strain>
    </source>
</reference>
<accession>A0A9E6XTN4</accession>